<evidence type="ECO:0000313" key="9">
    <source>
        <dbReference type="EMBL" id="KAK2907340.1"/>
    </source>
</evidence>
<dbReference type="Pfam" id="PF17776">
    <property type="entry name" value="NLRC4_HD2"/>
    <property type="match status" value="1"/>
</dbReference>
<keyword evidence="3" id="KW-0433">Leucine-rich repeat</keyword>
<keyword evidence="5" id="KW-0547">Nucleotide-binding</keyword>
<dbReference type="CDD" id="cd00116">
    <property type="entry name" value="LRR_RI"/>
    <property type="match status" value="2"/>
</dbReference>
<keyword evidence="6" id="KW-0067">ATP-binding</keyword>
<dbReference type="FunFam" id="3.80.10.10:FF:000714">
    <property type="entry name" value="Si:ch211-149a19.3"/>
    <property type="match status" value="2"/>
</dbReference>
<name>A0AA88QAC1_9TELE</name>
<keyword evidence="4" id="KW-0677">Repeat</keyword>
<evidence type="ECO:0000256" key="3">
    <source>
        <dbReference type="ARBA" id="ARBA00022614"/>
    </source>
</evidence>
<dbReference type="InterPro" id="IPR027417">
    <property type="entry name" value="P-loop_NTPase"/>
</dbReference>
<dbReference type="EMBL" id="JAUYZG010000005">
    <property type="protein sequence ID" value="KAK2907340.1"/>
    <property type="molecule type" value="Genomic_DNA"/>
</dbReference>
<dbReference type="Pfam" id="PF05729">
    <property type="entry name" value="NACHT"/>
    <property type="match status" value="1"/>
</dbReference>
<proteinExistence type="predicted"/>
<dbReference type="FunFam" id="3.80.10.10:FF:000100">
    <property type="entry name" value="Si:dkey-11n14.1"/>
    <property type="match status" value="1"/>
</dbReference>
<dbReference type="PROSITE" id="PS50837">
    <property type="entry name" value="NACHT"/>
    <property type="match status" value="1"/>
</dbReference>
<accession>A0AA88QAC1</accession>
<comment type="caution">
    <text evidence="9">The sequence shown here is derived from an EMBL/GenBank/DDBJ whole genome shotgun (WGS) entry which is preliminary data.</text>
</comment>
<evidence type="ECO:0000256" key="6">
    <source>
        <dbReference type="ARBA" id="ARBA00022840"/>
    </source>
</evidence>
<evidence type="ECO:0000256" key="7">
    <source>
        <dbReference type="SAM" id="MobiDB-lite"/>
    </source>
</evidence>
<dbReference type="SUPFAM" id="SSF52047">
    <property type="entry name" value="RNI-like"/>
    <property type="match status" value="2"/>
</dbReference>
<evidence type="ECO:0000256" key="5">
    <source>
        <dbReference type="ARBA" id="ARBA00022741"/>
    </source>
</evidence>
<dbReference type="SMART" id="SM01288">
    <property type="entry name" value="FISNA"/>
    <property type="match status" value="1"/>
</dbReference>
<dbReference type="FunFam" id="3.80.10.10:FF:000782">
    <property type="entry name" value="Si:ch211-196h16.4"/>
    <property type="match status" value="1"/>
</dbReference>
<gene>
    <name evidence="9" type="ORF">Q8A67_006325</name>
</gene>
<feature type="compositionally biased region" description="Polar residues" evidence="7">
    <location>
        <begin position="28"/>
        <end position="41"/>
    </location>
</feature>
<dbReference type="InterPro" id="IPR032675">
    <property type="entry name" value="LRR_dom_sf"/>
</dbReference>
<dbReference type="InterPro" id="IPR001611">
    <property type="entry name" value="Leu-rich_rpt"/>
</dbReference>
<evidence type="ECO:0000256" key="4">
    <source>
        <dbReference type="ARBA" id="ARBA00022737"/>
    </source>
</evidence>
<reference evidence="9" key="1">
    <citation type="submission" date="2023-08" db="EMBL/GenBank/DDBJ databases">
        <title>Chromosome-level Genome Assembly of mud carp (Cirrhinus molitorella).</title>
        <authorList>
            <person name="Liu H."/>
        </authorList>
    </citation>
    <scope>NUCLEOTIDE SEQUENCE</scope>
    <source>
        <strain evidence="9">Prfri</strain>
        <tissue evidence="9">Muscle</tissue>
    </source>
</reference>
<dbReference type="SMART" id="SM00368">
    <property type="entry name" value="LRR_RI"/>
    <property type="match status" value="18"/>
</dbReference>
<dbReference type="InterPro" id="IPR041267">
    <property type="entry name" value="NLRP_HD2"/>
</dbReference>
<evidence type="ECO:0000259" key="8">
    <source>
        <dbReference type="PROSITE" id="PS50837"/>
    </source>
</evidence>
<dbReference type="FunFam" id="3.40.50.300:FF:001524">
    <property type="entry name" value="Si:dkey-126g1.7"/>
    <property type="match status" value="1"/>
</dbReference>
<dbReference type="InterPro" id="IPR029495">
    <property type="entry name" value="NACHT-assoc"/>
</dbReference>
<evidence type="ECO:0000313" key="10">
    <source>
        <dbReference type="Proteomes" id="UP001187343"/>
    </source>
</evidence>
<protein>
    <recommendedName>
        <fullName evidence="8">NACHT domain-containing protein</fullName>
    </recommendedName>
</protein>
<feature type="domain" description="NACHT" evidence="8">
    <location>
        <begin position="395"/>
        <end position="528"/>
    </location>
</feature>
<comment type="subcellular location">
    <subcellularLocation>
        <location evidence="1">Cytoplasm</location>
    </subcellularLocation>
</comment>
<dbReference type="InterPro" id="IPR041075">
    <property type="entry name" value="NOD1/2_WH"/>
</dbReference>
<dbReference type="Proteomes" id="UP001187343">
    <property type="component" value="Unassembled WGS sequence"/>
</dbReference>
<evidence type="ECO:0000256" key="1">
    <source>
        <dbReference type="ARBA" id="ARBA00004496"/>
    </source>
</evidence>
<dbReference type="Gene3D" id="3.80.10.10">
    <property type="entry name" value="Ribonuclease Inhibitor"/>
    <property type="match status" value="4"/>
</dbReference>
<feature type="region of interest" description="Disordered" evidence="7">
    <location>
        <begin position="19"/>
        <end position="46"/>
    </location>
</feature>
<evidence type="ECO:0000256" key="2">
    <source>
        <dbReference type="ARBA" id="ARBA00022490"/>
    </source>
</evidence>
<keyword evidence="2" id="KW-0963">Cytoplasm</keyword>
<dbReference type="PANTHER" id="PTHR24106">
    <property type="entry name" value="NACHT, LRR AND CARD DOMAINS-CONTAINING"/>
    <property type="match status" value="1"/>
</dbReference>
<dbReference type="Pfam" id="PF14484">
    <property type="entry name" value="FISNA"/>
    <property type="match status" value="1"/>
</dbReference>
<keyword evidence="10" id="KW-1185">Reference proteome</keyword>
<sequence length="1419" mass="159523">MTASSLTYDDIMQEIMSSTEDSSIEDNGASSPVQVQAQALSSKRPPPHTIIKLQMGVHADVTQCPEEDDIPVLSTHLQDTVKGLQVGPFGRMVNPSANRVSEVQRVTLSSFEKEHVACLIIDVLHHCSPCCTYETMAFRHDTQKKRVKSLIQGRKSDLPEHIDVSVRKKQPMDVSEEDSSVESRLWQNESPEPSCVSMKSDWSMDHPISFSLRDSSADLSQKHKGPESHTTKKNLDSIFKELEHKIISELKSFKRLLSPDYPECSERDRYDDEGHSRVREGLLKITLLILRKMNQTDLANTLQTKLMPVSQQKLKSRLQDKYQRISEGMSNHGDSTRLNEIYTELYITEGGSGEVNNEHEVRQIETVSRRPETQETPINCNDIFKPSPGQDKPIRTVLTKGVAGIGKTVSVQKFILDWAEGKANQDVHFIFPLPFRELNLIQKKLSLVDLLNHLHKETKEFKSADYDDYKVMFIFDGLDECRLRLDFQNNLSLSDVTESASVDVLLTNLIKGNLLPSALLWITSRPAAANQIPPECVDQVTEVRGFNDPQKDEYFRKRINDQSLADRVVTHIRSSRSLFIMCHIPVFCWISAAVLERMMGKAESAEIPKTLTQMFTHFLLFQTKLKTQKYDGKYEVDPDQARKTIQSLGKLAFDQLEKGNLIFYEEDLKESGIDVREVSVYSGVCTQIFRQEFGLQLGKVYSFVHLSIQEFLAALFKLLSFSEQNTGLRNEFRSPMTSLLKREVDKALQSENGHWDLFLRFLLGLSLESNQTLLQGLLRKTVSSSDINQETAEYIKQKIRENPSPEKSINLFHCLNELNDRSLEQEVQTYLSRARTFSLDGCLSGVQLSAAQWSALVFVLLNSEKELDEFILSKYDRSEECLLRLLPVIKASRKIELSYCSIEEEGCAALISALRSNPSHLRELDLSFNKPGDSGVNQLCALLEDPHCKLETLRLWDCCIKEEGCAALISALRSNPSHLRELNLSANKPGDSGVNQLCALLQDPHCKLETLWLENCSIEEEGCAALISALRSNPSHLRELNLSWNKPGDSGVNQLCALLQDPHCKLETLRLWDCSIEEEGCAALISALRSNPSHLRELDLSRNKPGDSGVNLLCALLEDPHCKLEKLWLGDCSIGEKGCAALISALRSNPSHLRELDLRNNNPGDSGVKLRSALLNDPHCKLKKLLLYDCSIEEEGCAALISALRSNPSHLRELDLSRNKPGDSGVNLLCALLEDPHCKLEKLWLWGCSIEEEGCAALISALRSNPSHLRELNLSANKPGDSGVNQLCALLEDPHCKLKTLRLWDCSIEEEGCAALISALRSNPSHLRELDLSRNKPGDSGVNLLCALLEDPHCKLEKLWLYNCSIKEEGCAALISALRSNSSHLRELDLRANIPRDSGLKLRSALLNDPHCKLKKLHI</sequence>
<dbReference type="Pfam" id="PF17779">
    <property type="entry name" value="WHD_NOD2"/>
    <property type="match status" value="1"/>
</dbReference>
<dbReference type="Gene3D" id="3.40.50.300">
    <property type="entry name" value="P-loop containing nucleotide triphosphate hydrolases"/>
    <property type="match status" value="1"/>
</dbReference>
<dbReference type="GO" id="GO:0005524">
    <property type="term" value="F:ATP binding"/>
    <property type="evidence" value="ECO:0007669"/>
    <property type="project" value="UniProtKB-KW"/>
</dbReference>
<dbReference type="InterPro" id="IPR007111">
    <property type="entry name" value="NACHT_NTPase"/>
</dbReference>
<feature type="region of interest" description="Disordered" evidence="7">
    <location>
        <begin position="165"/>
        <end position="198"/>
    </location>
</feature>
<organism evidence="9 10">
    <name type="scientific">Cirrhinus molitorella</name>
    <name type="common">mud carp</name>
    <dbReference type="NCBI Taxonomy" id="172907"/>
    <lineage>
        <taxon>Eukaryota</taxon>
        <taxon>Metazoa</taxon>
        <taxon>Chordata</taxon>
        <taxon>Craniata</taxon>
        <taxon>Vertebrata</taxon>
        <taxon>Euteleostomi</taxon>
        <taxon>Actinopterygii</taxon>
        <taxon>Neopterygii</taxon>
        <taxon>Teleostei</taxon>
        <taxon>Ostariophysi</taxon>
        <taxon>Cypriniformes</taxon>
        <taxon>Cyprinidae</taxon>
        <taxon>Labeoninae</taxon>
        <taxon>Labeonini</taxon>
        <taxon>Cirrhinus</taxon>
    </lineage>
</organism>
<dbReference type="InterPro" id="IPR051261">
    <property type="entry name" value="NLR"/>
</dbReference>
<dbReference type="GO" id="GO:0005737">
    <property type="term" value="C:cytoplasm"/>
    <property type="evidence" value="ECO:0007669"/>
    <property type="project" value="UniProtKB-SubCell"/>
</dbReference>
<dbReference type="Pfam" id="PF13516">
    <property type="entry name" value="LRR_6"/>
    <property type="match status" value="6"/>
</dbReference>